<feature type="compositionally biased region" description="Polar residues" evidence="1">
    <location>
        <begin position="26"/>
        <end position="35"/>
    </location>
</feature>
<name>A0AAV3ZU41_9GAST</name>
<evidence type="ECO:0000256" key="1">
    <source>
        <dbReference type="SAM" id="MobiDB-lite"/>
    </source>
</evidence>
<dbReference type="Proteomes" id="UP000735302">
    <property type="component" value="Unassembled WGS sequence"/>
</dbReference>
<reference evidence="2 3" key="1">
    <citation type="journal article" date="2021" name="Elife">
        <title>Chloroplast acquisition without the gene transfer in kleptoplastic sea slugs, Plakobranchus ocellatus.</title>
        <authorList>
            <person name="Maeda T."/>
            <person name="Takahashi S."/>
            <person name="Yoshida T."/>
            <person name="Shimamura S."/>
            <person name="Takaki Y."/>
            <person name="Nagai Y."/>
            <person name="Toyoda A."/>
            <person name="Suzuki Y."/>
            <person name="Arimoto A."/>
            <person name="Ishii H."/>
            <person name="Satoh N."/>
            <person name="Nishiyama T."/>
            <person name="Hasebe M."/>
            <person name="Maruyama T."/>
            <person name="Minagawa J."/>
            <person name="Obokata J."/>
            <person name="Shigenobu S."/>
        </authorList>
    </citation>
    <scope>NUCLEOTIDE SEQUENCE [LARGE SCALE GENOMIC DNA]</scope>
</reference>
<evidence type="ECO:0000313" key="3">
    <source>
        <dbReference type="Proteomes" id="UP000735302"/>
    </source>
</evidence>
<dbReference type="AlphaFoldDB" id="A0AAV3ZU41"/>
<dbReference type="EMBL" id="BLXT01002832">
    <property type="protein sequence ID" value="GFN98061.1"/>
    <property type="molecule type" value="Genomic_DNA"/>
</dbReference>
<comment type="caution">
    <text evidence="2">The sequence shown here is derived from an EMBL/GenBank/DDBJ whole genome shotgun (WGS) entry which is preliminary data.</text>
</comment>
<keyword evidence="3" id="KW-1185">Reference proteome</keyword>
<gene>
    <name evidence="2" type="ORF">PoB_002456700</name>
</gene>
<protein>
    <submittedName>
        <fullName evidence="2">Uncharacterized protein</fullName>
    </submittedName>
</protein>
<feature type="compositionally biased region" description="Basic and acidic residues" evidence="1">
    <location>
        <begin position="63"/>
        <end position="90"/>
    </location>
</feature>
<feature type="compositionally biased region" description="Basic and acidic residues" evidence="1">
    <location>
        <begin position="37"/>
        <end position="56"/>
    </location>
</feature>
<proteinExistence type="predicted"/>
<feature type="region of interest" description="Disordered" evidence="1">
    <location>
        <begin position="24"/>
        <end position="90"/>
    </location>
</feature>
<sequence length="90" mass="10250">MPRPFTDSDNRATSSCPARIVAQSLIPHTQVNSIHKGTHERDSETTGQTNRRDSRRLSFINRVDGEKRKGRKEGEKEGEKGERERFSNSP</sequence>
<organism evidence="2 3">
    <name type="scientific">Plakobranchus ocellatus</name>
    <dbReference type="NCBI Taxonomy" id="259542"/>
    <lineage>
        <taxon>Eukaryota</taxon>
        <taxon>Metazoa</taxon>
        <taxon>Spiralia</taxon>
        <taxon>Lophotrochozoa</taxon>
        <taxon>Mollusca</taxon>
        <taxon>Gastropoda</taxon>
        <taxon>Heterobranchia</taxon>
        <taxon>Euthyneura</taxon>
        <taxon>Panpulmonata</taxon>
        <taxon>Sacoglossa</taxon>
        <taxon>Placobranchoidea</taxon>
        <taxon>Plakobranchidae</taxon>
        <taxon>Plakobranchus</taxon>
    </lineage>
</organism>
<evidence type="ECO:0000313" key="2">
    <source>
        <dbReference type="EMBL" id="GFN98061.1"/>
    </source>
</evidence>
<accession>A0AAV3ZU41</accession>